<keyword evidence="3" id="KW-1185">Reference proteome</keyword>
<evidence type="ECO:0000313" key="3">
    <source>
        <dbReference type="Proteomes" id="UP000053392"/>
    </source>
</evidence>
<feature type="compositionally biased region" description="Polar residues" evidence="1">
    <location>
        <begin position="1125"/>
        <end position="1139"/>
    </location>
</feature>
<feature type="region of interest" description="Disordered" evidence="1">
    <location>
        <begin position="706"/>
        <end position="894"/>
    </location>
</feature>
<proteinExistence type="predicted"/>
<feature type="region of interest" description="Disordered" evidence="1">
    <location>
        <begin position="1495"/>
        <end position="1537"/>
    </location>
</feature>
<feature type="compositionally biased region" description="Basic and acidic residues" evidence="1">
    <location>
        <begin position="279"/>
        <end position="293"/>
    </location>
</feature>
<feature type="compositionally biased region" description="Basic and acidic residues" evidence="1">
    <location>
        <begin position="1389"/>
        <end position="1407"/>
    </location>
</feature>
<evidence type="ECO:0000313" key="2">
    <source>
        <dbReference type="EMBL" id="KIR41083.1"/>
    </source>
</evidence>
<feature type="compositionally biased region" description="Polar residues" evidence="1">
    <location>
        <begin position="1166"/>
        <end position="1175"/>
    </location>
</feature>
<gene>
    <name evidence="2" type="ORF">I313_03033</name>
</gene>
<feature type="region of interest" description="Disordered" evidence="1">
    <location>
        <begin position="1027"/>
        <end position="1053"/>
    </location>
</feature>
<feature type="compositionally biased region" description="Polar residues" evidence="1">
    <location>
        <begin position="1706"/>
        <end position="1729"/>
    </location>
</feature>
<dbReference type="HOGENOM" id="CLU_230847_0_0_1"/>
<feature type="region of interest" description="Disordered" evidence="1">
    <location>
        <begin position="1387"/>
        <end position="1478"/>
    </location>
</feature>
<feature type="compositionally biased region" description="Basic and acidic residues" evidence="1">
    <location>
        <begin position="1418"/>
        <end position="1435"/>
    </location>
</feature>
<feature type="compositionally biased region" description="Polar residues" evidence="1">
    <location>
        <begin position="709"/>
        <end position="721"/>
    </location>
</feature>
<sequence>MVRTVQEPLPTTPQRRRFTTHSQTPQQNNANAATRKPRTALQERTDNVILPLPKSRSQKGKAQAYKAIPKLVNRPSRSPMRPKVSEFVVNSPQRIQRPFPSLKENFPLPSRAAVSSYGPRTSMPFPVSGDDETLLIDMSLPGDFTLGGFETTDESDDETVTKRFGGFKGLMTPDNSQEVDRAESPSLSRTIKKVATARPSQKTRIRLPTPPASQPLSIETFPPSPSTLRVSRVRARQSPTPPRRISTAPAEILRNNASDFNARVSAVPSPNPRSKKKSRMSDERNDASGRKSVEVTIPMRRMPASPGIEKVQPNVPSESHKSLGKGKGRASSSRTPIATLSQSISGTRCVSGGPNSSSQSHSKTPAASRTKAIPATAPARRRLSKAPNTSRKESVKRRASTGMALIQSTSKDGKSRAKKGRTTVTQEMFQSMSGILEDPIHGSPGDDPLLLKGVSREEMEWDGEVTRDGLEQTSALGLQVESRDVVQGPIPSHRTNLSSSGHSPSITANATQSAPREPSPFLPTLYNRFENGEIDVGQYDDWGNDFGGGWSDDDSVAGEDTFLHVKERHSVGEQNLAVIEENVVESPFIPRMRSTEFVREEQDLPVKVTEKEAEVEAKVQGDVTLEAEEGIWDEELTMRNQALAVTEPEVPQQEKEQNRTNGEVDVTIEAESDAWDELPVYQDDKVELSNRRTDEELCNAVIKTHFSDLPSSPQVNATRSPSPKFLAAPRQETPVCRASLSPVSPFAYSQPPQLQKSPAVRNAEEQNAPGKSRQMSVAGPSPAPPGRLSPTLSSSTQLTQRSSVPHSPTHSKRPSLAPPSPTHSSYSVHPVRSQSQAYSPVGSLRPLSPLPSSPILKESTQEAPEPEIEAVERASSLSSPGRFPQRSLSQASYQSPALFHSTPYHASEERFATRSPLTLIKHRGEVGTASPTKFEHNHRQVSHTPMAHELPQNEDEEEKDDILVRAERMIARLSMPLSPRNPPLLREETPALIVQAASPEISPASQSFIASAQTPSSSVGAHRFATLSPASSLGKPRTTPPSSLGKSPQPQLTPRLQATPLVHECTGTSPMISPISTGSSQHTPIPQFRLYPGETPLMDASYREPTLGFRRGTPHPKIELASPATDCSPSGPQGSASQLRLSLQRNISADSHSDSSLSQKDCLLLSPSSQATSPIRSPLRESTPARRSPNLSPSTNMKKNIQTSRLSPSSPLVSNFPQGEVESAMNSIQASEAMDSHWGGVHLKPMTAVTPQADVMGVEESADSSINQETASAIHAQSLAQDIHVEDEAGTDRRIECSTNSVVTEDVELGIPVGPSFVNAHAIQLALALQPGDAAGEDDSIGESARFSDGYGDDEQNIGNDSGLTEMTDKTVEGDSAAWNISAASLDESVERSNELEGIERTCKRQEVGNGQDTRAAVFREDNMSKNEMGEKNGEEDGEKMEEMLSENEQDQDSEQENDQEEIGEEDEESEQGEAQDKIVICVVKKETVKVEPGLEHDVQERRPAVSEIPDRRCTPTLSPPLYSSGAEREPSMQPRLTPTPSRLICASASSPQQEVHQWHTPIASSLYKQVTTQSNVPAMSTPHAIPSAPVTPSDTLYPSLNHLDSPLSISTSFITSTPTHDTSSNPTAISNERPVFRIAGEDTPQCISALEKMFAKKAVGHSKLSQQVIPSSSPSRADPDETEKIQVDDTVETSTEEKDEDEPLKSNTECDTSAGSQDNDPEANSSVQIKKPRQSLHDELAAVLRDEDAGDSSFKSVVEVSSLDPKAAARAAAILKLNHSYIEHGVLSRQNPDVSSTPNMSHSSLLDKRDLLHEAELEIVSQRRSHSRSMSRAMSLSREWEVSREVRGEREMSVTTFMTEDYPIPGGYVKTPIKRRHSPLPHTYRHSHSSFGRINAPGVVKGKAKERANRWGVSEWKRLEKTYRSEREAWIKERELKALPGGLVSWARKATFGSNSRVEVEPWDAQRVVEKFLGSEGSKAGNAEWDKELVLLRVQAIERRLDHIQNKDASISAVIDTPVQKKARKNPEDIDVSTKTIHTPLAMPLCQPKVEEPPSTIKRMLGFIWGGGANKADMMSEVKMKGKGLMKEFEAVQGKDRADEQMKEIARPEGVPPPLTASQSAPSPAPSTVNTRSVSTPNLTTATSVPSTSLSSSALASISFSHASRSSSDRLYPPLDPSLSQRSSAIAKLFPQGQTITAIPPPPKEPIKLPSTVSGLQRSRTGSVKDLAKAFEEKSFELQK</sequence>
<dbReference type="EMBL" id="KN847901">
    <property type="protein sequence ID" value="KIR41083.1"/>
    <property type="molecule type" value="Genomic_DNA"/>
</dbReference>
<organism evidence="2 3">
    <name type="scientific">Cryptococcus deuterogattii Ram5</name>
    <dbReference type="NCBI Taxonomy" id="1296110"/>
    <lineage>
        <taxon>Eukaryota</taxon>
        <taxon>Fungi</taxon>
        <taxon>Dikarya</taxon>
        <taxon>Basidiomycota</taxon>
        <taxon>Agaricomycotina</taxon>
        <taxon>Tremellomycetes</taxon>
        <taxon>Tremellales</taxon>
        <taxon>Cryptococcaceae</taxon>
        <taxon>Cryptococcus</taxon>
        <taxon>Cryptococcus gattii species complex</taxon>
    </lineage>
</organism>
<feature type="region of interest" description="Disordered" evidence="1">
    <location>
        <begin position="1105"/>
        <end position="1139"/>
    </location>
</feature>
<dbReference type="OrthoDB" id="2574995at2759"/>
<feature type="compositionally biased region" description="Polar residues" evidence="1">
    <location>
        <begin position="20"/>
        <end position="32"/>
    </location>
</feature>
<feature type="region of interest" description="Disordered" evidence="1">
    <location>
        <begin position="2193"/>
        <end position="2224"/>
    </location>
</feature>
<feature type="compositionally biased region" description="Polar residues" evidence="1">
    <location>
        <begin position="1040"/>
        <end position="1053"/>
    </location>
</feature>
<protein>
    <submittedName>
        <fullName evidence="2">Unplaced genomic scaffold supercont1.6, whole genome shotgun sequence</fullName>
    </submittedName>
</protein>
<feature type="compositionally biased region" description="Polar residues" evidence="1">
    <location>
        <begin position="1189"/>
        <end position="1212"/>
    </location>
</feature>
<name>A0A0D0TYU0_9TREE</name>
<feature type="compositionally biased region" description="Polar residues" evidence="1">
    <location>
        <begin position="1664"/>
        <end position="1676"/>
    </location>
</feature>
<feature type="compositionally biased region" description="Basic and acidic residues" evidence="1">
    <location>
        <begin position="1678"/>
        <end position="1688"/>
    </location>
</feature>
<feature type="compositionally biased region" description="Polar residues" evidence="1">
    <location>
        <begin position="2129"/>
        <end position="2139"/>
    </location>
</feature>
<feature type="compositionally biased region" description="Low complexity" evidence="1">
    <location>
        <begin position="788"/>
        <end position="803"/>
    </location>
</feature>
<accession>A0A0D0TYU0</accession>
<feature type="region of interest" description="Disordered" evidence="1">
    <location>
        <begin position="165"/>
        <end position="424"/>
    </location>
</feature>
<feature type="region of interest" description="Disordered" evidence="1">
    <location>
        <begin position="1662"/>
        <end position="1735"/>
    </location>
</feature>
<feature type="compositionally biased region" description="Polar residues" evidence="1">
    <location>
        <begin position="2212"/>
        <end position="2223"/>
    </location>
</feature>
<feature type="region of interest" description="Disordered" evidence="1">
    <location>
        <begin position="490"/>
        <end position="521"/>
    </location>
</feature>
<reference evidence="2 3" key="1">
    <citation type="submission" date="2015-01" db="EMBL/GenBank/DDBJ databases">
        <title>The Genome Sequence of Cryptococcus gattii Ram5.</title>
        <authorList>
            <consortium name="The Broad Institute Genomics Platform"/>
            <person name="Cuomo C."/>
            <person name="Litvintseva A."/>
            <person name="Chen Y."/>
            <person name="Heitman J."/>
            <person name="Sun S."/>
            <person name="Springer D."/>
            <person name="Dromer F."/>
            <person name="Young S."/>
            <person name="Zeng Q."/>
            <person name="Gargeya S."/>
            <person name="Abouelleil A."/>
            <person name="Alvarado L."/>
            <person name="Chapman S.B."/>
            <person name="Gainer-Dewar J."/>
            <person name="Goldberg J."/>
            <person name="Griggs A."/>
            <person name="Gujja S."/>
            <person name="Hansen M."/>
            <person name="Howarth C."/>
            <person name="Imamovic A."/>
            <person name="Larimer J."/>
            <person name="Murphy C."/>
            <person name="Naylor J."/>
            <person name="Pearson M."/>
            <person name="Priest M."/>
            <person name="Roberts A."/>
            <person name="Saif S."/>
            <person name="Shea T."/>
            <person name="Sykes S."/>
            <person name="Wortman J."/>
            <person name="Nusbaum C."/>
            <person name="Birren B."/>
        </authorList>
    </citation>
    <scope>NUCLEOTIDE SEQUENCE [LARGE SCALE GENOMIC DNA]</scope>
    <source>
        <strain evidence="2 3">Ram5</strain>
    </source>
</reference>
<feature type="compositionally biased region" description="Polar residues" evidence="1">
    <location>
        <begin position="330"/>
        <end position="348"/>
    </location>
</feature>
<feature type="region of interest" description="Disordered" evidence="1">
    <location>
        <begin position="1"/>
        <end position="79"/>
    </location>
</feature>
<feature type="region of interest" description="Disordered" evidence="1">
    <location>
        <begin position="1166"/>
        <end position="1212"/>
    </location>
</feature>
<dbReference type="Proteomes" id="UP000053392">
    <property type="component" value="Unassembled WGS sequence"/>
</dbReference>
<feature type="compositionally biased region" description="Polar residues" evidence="1">
    <location>
        <begin position="493"/>
        <end position="514"/>
    </location>
</feature>
<feature type="region of interest" description="Disordered" evidence="1">
    <location>
        <begin position="1333"/>
        <end position="1368"/>
    </location>
</feature>
<feature type="compositionally biased region" description="Low complexity" evidence="1">
    <location>
        <begin position="2140"/>
        <end position="2149"/>
    </location>
</feature>
<feature type="compositionally biased region" description="Basic and acidic residues" evidence="1">
    <location>
        <begin position="1495"/>
        <end position="1514"/>
    </location>
</feature>
<feature type="compositionally biased region" description="Polar residues" evidence="1">
    <location>
        <begin position="822"/>
        <end position="838"/>
    </location>
</feature>
<evidence type="ECO:0000256" key="1">
    <source>
        <dbReference type="SAM" id="MobiDB-lite"/>
    </source>
</evidence>
<feature type="region of interest" description="Disordered" evidence="1">
    <location>
        <begin position="2108"/>
        <end position="2149"/>
    </location>
</feature>
<feature type="compositionally biased region" description="Low complexity" evidence="1">
    <location>
        <begin position="351"/>
        <end position="362"/>
    </location>
</feature>
<feature type="compositionally biased region" description="Acidic residues" evidence="1">
    <location>
        <begin position="1436"/>
        <end position="1474"/>
    </location>
</feature>